<evidence type="ECO:0000256" key="1">
    <source>
        <dbReference type="ARBA" id="ARBA00004571"/>
    </source>
</evidence>
<keyword evidence="9 10" id="KW-0998">Cell outer membrane</keyword>
<dbReference type="Proteomes" id="UP000340077">
    <property type="component" value="Unassembled WGS sequence"/>
</dbReference>
<dbReference type="GO" id="GO:0009279">
    <property type="term" value="C:cell outer membrane"/>
    <property type="evidence" value="ECO:0007669"/>
    <property type="project" value="UniProtKB-SubCell"/>
</dbReference>
<dbReference type="SUPFAM" id="SSF56935">
    <property type="entry name" value="Porins"/>
    <property type="match status" value="1"/>
</dbReference>
<proteinExistence type="inferred from homology"/>
<feature type="domain" description="TonB-dependent receptor-like beta-barrel" evidence="12">
    <location>
        <begin position="278"/>
        <end position="641"/>
    </location>
</feature>
<evidence type="ECO:0000256" key="9">
    <source>
        <dbReference type="ARBA" id="ARBA00023237"/>
    </source>
</evidence>
<evidence type="ECO:0000256" key="4">
    <source>
        <dbReference type="ARBA" id="ARBA00022692"/>
    </source>
</evidence>
<keyword evidence="8 10" id="KW-0472">Membrane</keyword>
<name>A0A5M3PNZ9_9GAMM</name>
<evidence type="ECO:0000256" key="7">
    <source>
        <dbReference type="ARBA" id="ARBA00023077"/>
    </source>
</evidence>
<comment type="similarity">
    <text evidence="10 11">Belongs to the TonB-dependent receptor family.</text>
</comment>
<dbReference type="Gene3D" id="2.40.170.20">
    <property type="entry name" value="TonB-dependent receptor, beta-barrel domain"/>
    <property type="match status" value="1"/>
</dbReference>
<evidence type="ECO:0000256" key="3">
    <source>
        <dbReference type="ARBA" id="ARBA00022452"/>
    </source>
</evidence>
<keyword evidence="15" id="KW-1185">Reference proteome</keyword>
<dbReference type="EMBL" id="BGZH01000001">
    <property type="protein sequence ID" value="GBO84630.1"/>
    <property type="molecule type" value="Genomic_DNA"/>
</dbReference>
<keyword evidence="7 11" id="KW-0798">TonB box</keyword>
<accession>A0A5M3PNZ9</accession>
<dbReference type="InterPro" id="IPR039426">
    <property type="entry name" value="TonB-dep_rcpt-like"/>
</dbReference>
<evidence type="ECO:0000256" key="2">
    <source>
        <dbReference type="ARBA" id="ARBA00022448"/>
    </source>
</evidence>
<comment type="subcellular location">
    <subcellularLocation>
        <location evidence="1 10">Cell outer membrane</location>
        <topology evidence="1 10">Multi-pass membrane protein</topology>
    </subcellularLocation>
</comment>
<evidence type="ECO:0000259" key="12">
    <source>
        <dbReference type="Pfam" id="PF00593"/>
    </source>
</evidence>
<organism evidence="14 15">
    <name type="scientific">Marinobacter salsuginis</name>
    <dbReference type="NCBI Taxonomy" id="418719"/>
    <lineage>
        <taxon>Bacteria</taxon>
        <taxon>Pseudomonadati</taxon>
        <taxon>Pseudomonadota</taxon>
        <taxon>Gammaproteobacteria</taxon>
        <taxon>Pseudomonadales</taxon>
        <taxon>Marinobacteraceae</taxon>
        <taxon>Marinobacter</taxon>
    </lineage>
</organism>
<dbReference type="Gene3D" id="2.170.130.10">
    <property type="entry name" value="TonB-dependent receptor, plug domain"/>
    <property type="match status" value="1"/>
</dbReference>
<dbReference type="InterPro" id="IPR012910">
    <property type="entry name" value="Plug_dom"/>
</dbReference>
<dbReference type="PANTHER" id="PTHR30069">
    <property type="entry name" value="TONB-DEPENDENT OUTER MEMBRANE RECEPTOR"/>
    <property type="match status" value="1"/>
</dbReference>
<keyword evidence="4 10" id="KW-0812">Transmembrane</keyword>
<dbReference type="InterPro" id="IPR036942">
    <property type="entry name" value="Beta-barrel_TonB_sf"/>
</dbReference>
<evidence type="ECO:0000256" key="8">
    <source>
        <dbReference type="ARBA" id="ARBA00023136"/>
    </source>
</evidence>
<evidence type="ECO:0000313" key="15">
    <source>
        <dbReference type="Proteomes" id="UP000340077"/>
    </source>
</evidence>
<evidence type="ECO:0000256" key="5">
    <source>
        <dbReference type="ARBA" id="ARBA00022729"/>
    </source>
</evidence>
<dbReference type="Pfam" id="PF00593">
    <property type="entry name" value="TonB_dep_Rec_b-barrel"/>
    <property type="match status" value="1"/>
</dbReference>
<comment type="caution">
    <text evidence="14">The sequence shown here is derived from an EMBL/GenBank/DDBJ whole genome shotgun (WGS) entry which is preliminary data.</text>
</comment>
<dbReference type="AlphaFoldDB" id="A0A5M3PNZ9"/>
<reference evidence="14 15" key="1">
    <citation type="journal article" date="2019" name="J. Gen. Appl. Microbiol.">
        <title>Aerobic degradation of cis-dichloroethene by the marine bacterium Marinobacter salsuginis strain 5N-3.</title>
        <authorList>
            <person name="Inoue Y."/>
            <person name="Fukunaga Y."/>
            <person name="Katsumata H."/>
            <person name="Ohji S."/>
            <person name="Hosoyama A."/>
            <person name="Mori K."/>
            <person name="Ando K."/>
        </authorList>
    </citation>
    <scope>NUCLEOTIDE SEQUENCE [LARGE SCALE GENOMIC DNA]</scope>
    <source>
        <strain evidence="14 15">5N-3</strain>
    </source>
</reference>
<keyword evidence="2 10" id="KW-0813">Transport</keyword>
<dbReference type="PANTHER" id="PTHR30069:SF53">
    <property type="entry name" value="COLICIN I RECEPTOR-RELATED"/>
    <property type="match status" value="1"/>
</dbReference>
<dbReference type="CDD" id="cd01347">
    <property type="entry name" value="ligand_gated_channel"/>
    <property type="match status" value="1"/>
</dbReference>
<evidence type="ECO:0000259" key="13">
    <source>
        <dbReference type="Pfam" id="PF07715"/>
    </source>
</evidence>
<keyword evidence="6" id="KW-0406">Ion transport</keyword>
<dbReference type="InterPro" id="IPR000531">
    <property type="entry name" value="Beta-barrel_TonB"/>
</dbReference>
<dbReference type="PROSITE" id="PS52016">
    <property type="entry name" value="TONB_DEPENDENT_REC_3"/>
    <property type="match status" value="1"/>
</dbReference>
<evidence type="ECO:0000256" key="6">
    <source>
        <dbReference type="ARBA" id="ARBA00023065"/>
    </source>
</evidence>
<feature type="domain" description="TonB-dependent receptor plug" evidence="13">
    <location>
        <begin position="116"/>
        <end position="220"/>
    </location>
</feature>
<protein>
    <submittedName>
        <fullName evidence="14">TonB-dependent receptor</fullName>
    </submittedName>
</protein>
<dbReference type="GO" id="GO:0006811">
    <property type="term" value="P:monoatomic ion transport"/>
    <property type="evidence" value="ECO:0007669"/>
    <property type="project" value="UniProtKB-KW"/>
</dbReference>
<dbReference type="InterPro" id="IPR037066">
    <property type="entry name" value="Plug_dom_sf"/>
</dbReference>
<evidence type="ECO:0000313" key="14">
    <source>
        <dbReference type="EMBL" id="GBO84630.1"/>
    </source>
</evidence>
<evidence type="ECO:0000256" key="10">
    <source>
        <dbReference type="PROSITE-ProRule" id="PRU01360"/>
    </source>
</evidence>
<gene>
    <name evidence="14" type="ORF">MS5N3_20810</name>
</gene>
<keyword evidence="5" id="KW-0732">Signal</keyword>
<keyword evidence="3 10" id="KW-1134">Transmembrane beta strand</keyword>
<dbReference type="GO" id="GO:0015889">
    <property type="term" value="P:cobalamin transport"/>
    <property type="evidence" value="ECO:0007669"/>
    <property type="project" value="TreeGrafter"/>
</dbReference>
<dbReference type="Pfam" id="PF07715">
    <property type="entry name" value="Plug"/>
    <property type="match status" value="1"/>
</dbReference>
<sequence>MIAREPQVPPASPETGLEKHPMLRWATWVGDMPVPLFCCQSTACPYSLFRNENQISVRVRAECGASSMFRIQCPVLLAGVSLAALPLAVSAQSSPESDALDPIVVTATLGPKTVGESLSSVTVIEKEDIDRQQPAEFRDLLRAQPGINVVSDGSYGKTTSVFLRGAGSSGTVLLLDGIRLRSASAGIPPWQFLPPELMERVELVRGAKSSLYGADAVGGVIQAFTLEPEAGRQGWGELKGGSHETREVTAGMAGREGRSSFLAGGVYSDTDGTNLRAGGEDKGFRNAGGLAKLSHSFDQGGGAGLTVFQSEGNTEFEGGDTDFLIRAMGLHLEAVASDYWRTRIQFSEARDEQDTFGANPSTFDTLSRSARWENTLTAGVHELVLGTEVMLDEVDGTSNFTEDSRTNSAVFGQGRLNFDATDLMLSLRLDDNEAYGKEETGGVAFGHQLDRAHRFRLSYATSFRAPTFNDLYLTVPFYTGNPELDAEEGQMVEAGFSGRYDQWYWDIALYQNDVKDLITYVSDPVTFEGTMENVETARIRGVEVSSGIETADWNLAAAVTYADTENRDTGARLPRRAEKNLRLDIDRLFSQWSVGASFIAESDRYNDAENTSLLPGYGTVDLRAAWNFQPGWSASFKVDNVLDRRYATSIGYDSATFAPFDYLAAGRTFMASVRYDFQQ</sequence>
<evidence type="ECO:0000256" key="11">
    <source>
        <dbReference type="RuleBase" id="RU003357"/>
    </source>
</evidence>
<keyword evidence="14" id="KW-0675">Receptor</keyword>